<dbReference type="STRING" id="1093900.A0A507B4B7"/>
<dbReference type="EMBL" id="SKBQ01000014">
    <property type="protein sequence ID" value="TPX17102.1"/>
    <property type="molecule type" value="Genomic_DNA"/>
</dbReference>
<dbReference type="PANTHER" id="PTHR18063">
    <property type="entry name" value="NF-E2 INDUCIBLE PROTEIN"/>
    <property type="match status" value="1"/>
</dbReference>
<dbReference type="OrthoDB" id="10261212at2759"/>
<dbReference type="InterPro" id="IPR007518">
    <property type="entry name" value="MINDY"/>
</dbReference>
<dbReference type="Proteomes" id="UP000319257">
    <property type="component" value="Unassembled WGS sequence"/>
</dbReference>
<keyword evidence="4" id="KW-1185">Reference proteome</keyword>
<dbReference type="GO" id="GO:0004843">
    <property type="term" value="F:cysteine-type deubiquitinase activity"/>
    <property type="evidence" value="ECO:0007669"/>
    <property type="project" value="InterPro"/>
</dbReference>
<gene>
    <name evidence="3" type="ORF">E0L32_003220</name>
</gene>
<accession>A0A507B4B7</accession>
<protein>
    <recommendedName>
        <fullName evidence="2">MINDY deubiquitinase domain-containing protein</fullName>
    </recommendedName>
</protein>
<dbReference type="GO" id="GO:0071108">
    <property type="term" value="P:protein K48-linked deubiquitination"/>
    <property type="evidence" value="ECO:0007669"/>
    <property type="project" value="TreeGrafter"/>
</dbReference>
<dbReference type="GO" id="GO:1990380">
    <property type="term" value="F:K48-linked deubiquitinase activity"/>
    <property type="evidence" value="ECO:0007669"/>
    <property type="project" value="InterPro"/>
</dbReference>
<feature type="compositionally biased region" description="Basic and acidic residues" evidence="1">
    <location>
        <begin position="272"/>
        <end position="284"/>
    </location>
</feature>
<evidence type="ECO:0000259" key="2">
    <source>
        <dbReference type="Pfam" id="PF04424"/>
    </source>
</evidence>
<organism evidence="3 4">
    <name type="scientific">Thyridium curvatum</name>
    <dbReference type="NCBI Taxonomy" id="1093900"/>
    <lineage>
        <taxon>Eukaryota</taxon>
        <taxon>Fungi</taxon>
        <taxon>Dikarya</taxon>
        <taxon>Ascomycota</taxon>
        <taxon>Pezizomycotina</taxon>
        <taxon>Sordariomycetes</taxon>
        <taxon>Sordariomycetidae</taxon>
        <taxon>Thyridiales</taxon>
        <taxon>Thyridiaceae</taxon>
        <taxon>Thyridium</taxon>
    </lineage>
</organism>
<dbReference type="GO" id="GO:0016807">
    <property type="term" value="F:cysteine-type carboxypeptidase activity"/>
    <property type="evidence" value="ECO:0007669"/>
    <property type="project" value="TreeGrafter"/>
</dbReference>
<dbReference type="PANTHER" id="PTHR18063:SF6">
    <property type="entry name" value="UBIQUITIN CARBOXYL-TERMINAL HYDROLASE"/>
    <property type="match status" value="1"/>
</dbReference>
<evidence type="ECO:0000313" key="3">
    <source>
        <dbReference type="EMBL" id="TPX17102.1"/>
    </source>
</evidence>
<dbReference type="InParanoid" id="A0A507B4B7"/>
<dbReference type="GO" id="GO:0005829">
    <property type="term" value="C:cytosol"/>
    <property type="evidence" value="ECO:0007669"/>
    <property type="project" value="TreeGrafter"/>
</dbReference>
<feature type="compositionally biased region" description="Low complexity" evidence="1">
    <location>
        <begin position="892"/>
        <end position="923"/>
    </location>
</feature>
<dbReference type="Pfam" id="PF04424">
    <property type="entry name" value="MINDY_DUB"/>
    <property type="match status" value="1"/>
</dbReference>
<feature type="compositionally biased region" description="Polar residues" evidence="1">
    <location>
        <begin position="195"/>
        <end position="209"/>
    </location>
</feature>
<comment type="caution">
    <text evidence="3">The sequence shown here is derived from an EMBL/GenBank/DDBJ whole genome shotgun (WGS) entry which is preliminary data.</text>
</comment>
<feature type="compositionally biased region" description="Basic and acidic residues" evidence="1">
    <location>
        <begin position="761"/>
        <end position="775"/>
    </location>
</feature>
<feature type="compositionally biased region" description="Pro residues" evidence="1">
    <location>
        <begin position="147"/>
        <end position="161"/>
    </location>
</feature>
<feature type="compositionally biased region" description="Polar residues" evidence="1">
    <location>
        <begin position="168"/>
        <end position="177"/>
    </location>
</feature>
<feature type="compositionally biased region" description="Polar residues" evidence="1">
    <location>
        <begin position="780"/>
        <end position="789"/>
    </location>
</feature>
<dbReference type="GO" id="GO:0071944">
    <property type="term" value="C:cell periphery"/>
    <property type="evidence" value="ECO:0007669"/>
    <property type="project" value="TreeGrafter"/>
</dbReference>
<feature type="compositionally biased region" description="Low complexity" evidence="1">
    <location>
        <begin position="222"/>
        <end position="233"/>
    </location>
</feature>
<dbReference type="AlphaFoldDB" id="A0A507B4B7"/>
<feature type="domain" description="MINDY deubiquitinase" evidence="2">
    <location>
        <begin position="381"/>
        <end position="685"/>
    </location>
</feature>
<reference evidence="3 4" key="1">
    <citation type="submission" date="2019-06" db="EMBL/GenBank/DDBJ databases">
        <title>Draft genome sequence of the filamentous fungus Phialemoniopsis curvata isolated from diesel fuel.</title>
        <authorList>
            <person name="Varaljay V.A."/>
            <person name="Lyon W.J."/>
            <person name="Crouch A.L."/>
            <person name="Drake C.E."/>
            <person name="Hollomon J.M."/>
            <person name="Nadeau L.J."/>
            <person name="Nunn H.S."/>
            <person name="Stevenson B.S."/>
            <person name="Bojanowski C.L."/>
            <person name="Crookes-Goodson W.J."/>
        </authorList>
    </citation>
    <scope>NUCLEOTIDE SEQUENCE [LARGE SCALE GENOMIC DNA]</scope>
    <source>
        <strain evidence="3 4">D216</strain>
    </source>
</reference>
<evidence type="ECO:0000256" key="1">
    <source>
        <dbReference type="SAM" id="MobiDB-lite"/>
    </source>
</evidence>
<sequence length="962" mass="103685">MVTRKPITQDEAASTAAPPELRVEGMRQELWSPSESEQASENAWANESHQNRPATQQQPGPGSSTAQSIPAALRPGNPGNYSDFEQEEEVIWGTPSQKTDDPPAENSKQSLSHVPTVLRPGGGVKHETNPFKRKPAPGSVQEAVNVPPMPSASPPPPPPLPTGAFSDLSINESSRNPWQPALDDKGPSPVPLPDTSDQASGKNAWSSEQPSREPSRKPSQTGLSGSPALLSLASDEEGSAAWDEVPPHNAPPPPRPPLPSGPSDEEAFADQHAWDDVGLLDKGKAPATQTMPDLTAPGPSDGWNLVDTGPAPGQLSRQSTWENFEDDDDDDGRGVKKKAPAEPATQPAADEPELPPALPPRRSSDAAPPPPPRRVDTDRTETYAIKNITWHDAKSTKNPRTSPILVQNANGPCPLVALVNALTLTTPADVNTALVETLRTREQVSLELLLNAVFDELMSSRRTTKDSELPDVTELYDFLKGLDTGMNVNPRFIPTPETVKAFKRTSLTHLHPTERSDLIPGTFEDTKEMKLYATFAIPLIHGWIPPRDDAVYEALERRAASYEDVQNILFREEELEEKLSSPTQQGLTEEEQELYQDILTIKSFLSISATQLTAWGLEVLTKAIQPGTIAILFRNDHFSTLYRHPQTLELFTLVTDAGYAGHAEVVWETLSDVNGEQSEFFSGDFRLVGGANQHQQAEGRGGQVPGAFPGSSSGGQDWTAVQGGRGQERQSMQQEPPLSPAHEQEDRDLALALQLQEEEDERHRQEQARRQRESQLSEQFIEQQATQPTPAIRGGRGGSTVPGRGGRDASNGQRRRSSAGVTIPVTSTSNNSSTASVSTSATRGRGGRTGQVVRPLVPPPGSTRLTVRPPEDGLDDAPPSYEQAASQTAYEPPAGHPSHPSSSPDRRSASISSPSASTSRIRPVPSNNSSRLGAGPPPAMRPSASPVMNTPTGGRDKDCIVM</sequence>
<evidence type="ECO:0000313" key="4">
    <source>
        <dbReference type="Proteomes" id="UP000319257"/>
    </source>
</evidence>
<feature type="compositionally biased region" description="Polar residues" evidence="1">
    <location>
        <begin position="31"/>
        <end position="68"/>
    </location>
</feature>
<dbReference type="GeneID" id="41970667"/>
<feature type="region of interest" description="Disordered" evidence="1">
    <location>
        <begin position="691"/>
        <end position="962"/>
    </location>
</feature>
<feature type="region of interest" description="Disordered" evidence="1">
    <location>
        <begin position="1"/>
        <end position="380"/>
    </location>
</feature>
<name>A0A507B4B7_9PEZI</name>
<feature type="compositionally biased region" description="Low complexity" evidence="1">
    <location>
        <begin position="825"/>
        <end position="843"/>
    </location>
</feature>
<dbReference type="RefSeq" id="XP_030998813.1">
    <property type="nucleotide sequence ID" value="XM_031137497.1"/>
</dbReference>
<feature type="compositionally biased region" description="Gly residues" evidence="1">
    <location>
        <begin position="794"/>
        <end position="804"/>
    </location>
</feature>
<proteinExistence type="predicted"/>
<feature type="compositionally biased region" description="Pro residues" evidence="1">
    <location>
        <begin position="248"/>
        <end position="260"/>
    </location>
</feature>
<dbReference type="InterPro" id="IPR033979">
    <property type="entry name" value="MINDY_domain"/>
</dbReference>